<accession>A0ABT2YSM1</accession>
<dbReference type="SUPFAM" id="SSF52540">
    <property type="entry name" value="P-loop containing nucleoside triphosphate hydrolases"/>
    <property type="match status" value="1"/>
</dbReference>
<feature type="binding site" evidence="5">
    <location>
        <begin position="16"/>
        <end position="21"/>
    </location>
    <ligand>
        <name>ATP</name>
        <dbReference type="ChEBI" id="CHEBI:30616"/>
    </ligand>
</feature>
<evidence type="ECO:0000313" key="7">
    <source>
        <dbReference type="EMBL" id="MCV2402893.1"/>
    </source>
</evidence>
<organism evidence="7 8">
    <name type="scientific">Marinomonas sargassi</name>
    <dbReference type="NCBI Taxonomy" id="2984494"/>
    <lineage>
        <taxon>Bacteria</taxon>
        <taxon>Pseudomonadati</taxon>
        <taxon>Pseudomonadota</taxon>
        <taxon>Gammaproteobacteria</taxon>
        <taxon>Oceanospirillales</taxon>
        <taxon>Oceanospirillaceae</taxon>
        <taxon>Marinomonas</taxon>
    </lineage>
</organism>
<dbReference type="InterPro" id="IPR001977">
    <property type="entry name" value="Depp_CoAkinase"/>
</dbReference>
<evidence type="ECO:0000256" key="4">
    <source>
        <dbReference type="ARBA" id="ARBA00022993"/>
    </source>
</evidence>
<name>A0ABT2YSM1_9GAMM</name>
<keyword evidence="4 5" id="KW-0173">Coenzyme A biosynthesis</keyword>
<dbReference type="PANTHER" id="PTHR10695">
    <property type="entry name" value="DEPHOSPHO-COA KINASE-RELATED"/>
    <property type="match status" value="1"/>
</dbReference>
<comment type="caution">
    <text evidence="7">The sequence shown here is derived from an EMBL/GenBank/DDBJ whole genome shotgun (WGS) entry which is preliminary data.</text>
</comment>
<keyword evidence="3 5" id="KW-0067">ATP-binding</keyword>
<dbReference type="Pfam" id="PF01121">
    <property type="entry name" value="CoaE"/>
    <property type="match status" value="1"/>
</dbReference>
<dbReference type="HAMAP" id="MF_00376">
    <property type="entry name" value="Dephospho_CoA_kinase"/>
    <property type="match status" value="1"/>
</dbReference>
<dbReference type="InterPro" id="IPR027417">
    <property type="entry name" value="P-loop_NTPase"/>
</dbReference>
<dbReference type="RefSeq" id="WP_263530273.1">
    <property type="nucleotide sequence ID" value="NZ_JAOVZB010000003.1"/>
</dbReference>
<dbReference type="PANTHER" id="PTHR10695:SF46">
    <property type="entry name" value="BIFUNCTIONAL COENZYME A SYNTHASE-RELATED"/>
    <property type="match status" value="1"/>
</dbReference>
<keyword evidence="2 5" id="KW-0547">Nucleotide-binding</keyword>
<evidence type="ECO:0000256" key="1">
    <source>
        <dbReference type="ARBA" id="ARBA00009018"/>
    </source>
</evidence>
<protein>
    <recommendedName>
        <fullName evidence="5 6">Dephospho-CoA kinase</fullName>
        <ecNumber evidence="5 6">2.7.1.24</ecNumber>
    </recommendedName>
    <alternativeName>
        <fullName evidence="5">Dephosphocoenzyme A kinase</fullName>
    </alternativeName>
</protein>
<dbReference type="EC" id="2.7.1.24" evidence="5 6"/>
<dbReference type="Proteomes" id="UP001209713">
    <property type="component" value="Unassembled WGS sequence"/>
</dbReference>
<dbReference type="EMBL" id="JAOVZB010000003">
    <property type="protein sequence ID" value="MCV2402893.1"/>
    <property type="molecule type" value="Genomic_DNA"/>
</dbReference>
<comment type="catalytic activity">
    <reaction evidence="5">
        <text>3'-dephospho-CoA + ATP = ADP + CoA + H(+)</text>
        <dbReference type="Rhea" id="RHEA:18245"/>
        <dbReference type="ChEBI" id="CHEBI:15378"/>
        <dbReference type="ChEBI" id="CHEBI:30616"/>
        <dbReference type="ChEBI" id="CHEBI:57287"/>
        <dbReference type="ChEBI" id="CHEBI:57328"/>
        <dbReference type="ChEBI" id="CHEBI:456216"/>
        <dbReference type="EC" id="2.7.1.24"/>
    </reaction>
</comment>
<comment type="similarity">
    <text evidence="1 5">Belongs to the CoaE family.</text>
</comment>
<dbReference type="Gene3D" id="3.40.50.300">
    <property type="entry name" value="P-loop containing nucleotide triphosphate hydrolases"/>
    <property type="match status" value="1"/>
</dbReference>
<keyword evidence="5 7" id="KW-0418">Kinase</keyword>
<reference evidence="7 8" key="1">
    <citation type="submission" date="2022-10" db="EMBL/GenBank/DDBJ databases">
        <title>Marinomonas transparenta sp. nov. and Marinomonas sargassi sp. nov., isolated from marine alga (Sargassum natans (L.) Gaillon).</title>
        <authorList>
            <person name="Wang Y."/>
        </authorList>
    </citation>
    <scope>NUCLEOTIDE SEQUENCE [LARGE SCALE GENOMIC DNA]</scope>
    <source>
        <strain evidence="7 8">C2222</strain>
    </source>
</reference>
<evidence type="ECO:0000256" key="5">
    <source>
        <dbReference type="HAMAP-Rule" id="MF_00376"/>
    </source>
</evidence>
<evidence type="ECO:0000313" key="8">
    <source>
        <dbReference type="Proteomes" id="UP001209713"/>
    </source>
</evidence>
<keyword evidence="5" id="KW-0963">Cytoplasm</keyword>
<evidence type="ECO:0000256" key="3">
    <source>
        <dbReference type="ARBA" id="ARBA00022840"/>
    </source>
</evidence>
<dbReference type="NCBIfam" id="TIGR00152">
    <property type="entry name" value="dephospho-CoA kinase"/>
    <property type="match status" value="1"/>
</dbReference>
<keyword evidence="8" id="KW-1185">Reference proteome</keyword>
<dbReference type="GO" id="GO:0004140">
    <property type="term" value="F:dephospho-CoA kinase activity"/>
    <property type="evidence" value="ECO:0007669"/>
    <property type="project" value="UniProtKB-EC"/>
</dbReference>
<comment type="function">
    <text evidence="5">Catalyzes the phosphorylation of the 3'-hydroxyl group of dephosphocoenzyme A to form coenzyme A.</text>
</comment>
<keyword evidence="5 7" id="KW-0808">Transferase</keyword>
<dbReference type="CDD" id="cd02022">
    <property type="entry name" value="DPCK"/>
    <property type="match status" value="1"/>
</dbReference>
<proteinExistence type="inferred from homology"/>
<comment type="subcellular location">
    <subcellularLocation>
        <location evidence="5">Cytoplasm</location>
    </subcellularLocation>
</comment>
<evidence type="ECO:0000256" key="6">
    <source>
        <dbReference type="NCBIfam" id="TIGR00152"/>
    </source>
</evidence>
<gene>
    <name evidence="5 7" type="primary">coaE</name>
    <name evidence="7" type="ORF">OFY17_08375</name>
</gene>
<evidence type="ECO:0000256" key="2">
    <source>
        <dbReference type="ARBA" id="ARBA00022741"/>
    </source>
</evidence>
<sequence length="203" mass="22659">MIKQTPPVIGLAGGIGSGKSTITSFFHKLGVQSVDADDIARLVVEPGSYCLHKIVQRYGEGALLPNGELDRATLRNIIFNEPSEKTWLESLTHPVIREEIAKQLSNATSSYVLLVHPLLFETKQNTQCQLVIAIDVPEHIQVDRVVKRDTSDAEMAKKIINTQLNNQERLKMADLVFENSGNLDDMSDRVLTMHNKIIELIKC</sequence>
<comment type="pathway">
    <text evidence="5">Cofactor biosynthesis; coenzyme A biosynthesis; CoA from (R)-pantothenate: step 5/5.</text>
</comment>
<dbReference type="PROSITE" id="PS51219">
    <property type="entry name" value="DPCK"/>
    <property type="match status" value="1"/>
</dbReference>